<dbReference type="GO" id="GO:0035330">
    <property type="term" value="P:regulation of hippo signaling"/>
    <property type="evidence" value="ECO:0007669"/>
    <property type="project" value="TreeGrafter"/>
</dbReference>
<feature type="compositionally biased region" description="Low complexity" evidence="3">
    <location>
        <begin position="472"/>
        <end position="481"/>
    </location>
</feature>
<dbReference type="GO" id="GO:0060090">
    <property type="term" value="F:molecular adaptor activity"/>
    <property type="evidence" value="ECO:0007669"/>
    <property type="project" value="TreeGrafter"/>
</dbReference>
<feature type="compositionally biased region" description="Polar residues" evidence="3">
    <location>
        <begin position="433"/>
        <end position="443"/>
    </location>
</feature>
<dbReference type="InterPro" id="IPR009060">
    <property type="entry name" value="UBA-like_sf"/>
</dbReference>
<dbReference type="Proteomes" id="UP000515158">
    <property type="component" value="Unplaced"/>
</dbReference>
<dbReference type="SMART" id="SM00456">
    <property type="entry name" value="WW"/>
    <property type="match status" value="1"/>
</dbReference>
<organism evidence="7">
    <name type="scientific">Thrips palmi</name>
    <name type="common">Melon thrips</name>
    <dbReference type="NCBI Taxonomy" id="161013"/>
    <lineage>
        <taxon>Eukaryota</taxon>
        <taxon>Metazoa</taxon>
        <taxon>Ecdysozoa</taxon>
        <taxon>Arthropoda</taxon>
        <taxon>Hexapoda</taxon>
        <taxon>Insecta</taxon>
        <taxon>Pterygota</taxon>
        <taxon>Neoptera</taxon>
        <taxon>Paraneoptera</taxon>
        <taxon>Thysanoptera</taxon>
        <taxon>Terebrantia</taxon>
        <taxon>Thripoidea</taxon>
        <taxon>Thripidae</taxon>
        <taxon>Thrips</taxon>
    </lineage>
</organism>
<proteinExistence type="predicted"/>
<dbReference type="GO" id="GO:0005737">
    <property type="term" value="C:cytoplasm"/>
    <property type="evidence" value="ECO:0007669"/>
    <property type="project" value="UniProtKB-SubCell"/>
</dbReference>
<name>A0A6P9AJ89_THRPL</name>
<feature type="compositionally biased region" description="Basic and acidic residues" evidence="3">
    <location>
        <begin position="331"/>
        <end position="347"/>
    </location>
</feature>
<feature type="domain" description="WW" evidence="4">
    <location>
        <begin position="9"/>
        <end position="43"/>
    </location>
</feature>
<dbReference type="GO" id="GO:0016477">
    <property type="term" value="P:cell migration"/>
    <property type="evidence" value="ECO:0007669"/>
    <property type="project" value="TreeGrafter"/>
</dbReference>
<dbReference type="PANTHER" id="PTHR14791:SF23">
    <property type="entry name" value="WW DOMAIN-CONTAINING PROTEIN"/>
    <property type="match status" value="1"/>
</dbReference>
<evidence type="ECO:0000313" key="6">
    <source>
        <dbReference type="Proteomes" id="UP000515158"/>
    </source>
</evidence>
<evidence type="ECO:0000256" key="3">
    <source>
        <dbReference type="SAM" id="MobiDB-lite"/>
    </source>
</evidence>
<dbReference type="RefSeq" id="XP_034255521.1">
    <property type="nucleotide sequence ID" value="XM_034399630.1"/>
</dbReference>
<dbReference type="KEGG" id="tpal:117653754"/>
<evidence type="ECO:0000259" key="5">
    <source>
        <dbReference type="PROSITE" id="PS51140"/>
    </source>
</evidence>
<evidence type="ECO:0000256" key="2">
    <source>
        <dbReference type="ARBA" id="ARBA00022490"/>
    </source>
</evidence>
<evidence type="ECO:0000256" key="1">
    <source>
        <dbReference type="ARBA" id="ARBA00004496"/>
    </source>
</evidence>
<feature type="region of interest" description="Disordered" evidence="3">
    <location>
        <begin position="315"/>
        <end position="367"/>
    </location>
</feature>
<dbReference type="Gene3D" id="2.20.70.10">
    <property type="match status" value="1"/>
</dbReference>
<dbReference type="GeneID" id="117653754"/>
<dbReference type="AlphaFoldDB" id="A0A6P9AJ89"/>
<evidence type="ECO:0000313" key="7">
    <source>
        <dbReference type="RefSeq" id="XP_034255521.1"/>
    </source>
</evidence>
<dbReference type="InterPro" id="IPR003892">
    <property type="entry name" value="CUE"/>
</dbReference>
<dbReference type="PROSITE" id="PS50020">
    <property type="entry name" value="WW_DOMAIN_2"/>
    <property type="match status" value="1"/>
</dbReference>
<sequence length="652" mass="70833">MADPNSALGPLPNGWECRNDPRTRRNYFINFINKTTTWDDPRVNPSIVHAPPPYNEPTTDIFTMQPQLHGTPDHRSVYPSHSAQYHPQPAFHLPTPYIQELLRQDISSYRPSPVPGRVHTAPLMGSHAIGHHSSSKIHETSFSTAVATEHSVAKISAMFPTVSETHIRALLIKYHSREAVVISALQVEKNPITTPGPFSTPPLSRHIIIPPSVLPPNYHSTPPPGLRDFASTPPPSLYSYGYGTGGTLTGSLASSSCMGSPAFRHSPRPHSSPKMKLRYMKSMFPKADETIILDTLYNVENNVAAATNQLQAMGFDKKDSTPSCGGTPSSKGKETEKSSKNEKKEKAVPTPTPSARLRSVVEKQEMRDRLKKVHPDLAEQLISMALDSVDYDENRASHILNIMIKDEVTPKSTQPNSASSSQRPQSSNKSNDAEVSSMGTKTTVEADIAAGTAHKLTIARETEDELSRNEQSTVEVVVSSEKTTDTKESAVEIKGPSSKTVSTSATIHCPPNKSSSNETSQSPKSSSAKKTKGKKGKKVSRGTSTTEDKEYRSAHRLRAAGPNSSLHHGPNDELLLEDYVTWAGPSRQTKGSFTTAIGPNKNLLRAHRYSAKGPNREACKGPQKGLAKGSLYSHLAACNAATTLVAVESRGK</sequence>
<evidence type="ECO:0000259" key="4">
    <source>
        <dbReference type="PROSITE" id="PS50020"/>
    </source>
</evidence>
<accession>A0A6P9AJ89</accession>
<dbReference type="Pfam" id="PF00397">
    <property type="entry name" value="WW"/>
    <property type="match status" value="1"/>
</dbReference>
<dbReference type="InterPro" id="IPR051105">
    <property type="entry name" value="WWC/KIBRA_Hippo_Reg"/>
</dbReference>
<keyword evidence="2" id="KW-0963">Cytoplasm</keyword>
<dbReference type="InterPro" id="IPR036020">
    <property type="entry name" value="WW_dom_sf"/>
</dbReference>
<dbReference type="GO" id="GO:0019900">
    <property type="term" value="F:kinase binding"/>
    <property type="evidence" value="ECO:0007669"/>
    <property type="project" value="TreeGrafter"/>
</dbReference>
<dbReference type="CDD" id="cd14279">
    <property type="entry name" value="CUE"/>
    <property type="match status" value="1"/>
</dbReference>
<gene>
    <name evidence="7" type="primary">LOC117653754</name>
</gene>
<feature type="compositionally biased region" description="Basic residues" evidence="3">
    <location>
        <begin position="527"/>
        <end position="540"/>
    </location>
</feature>
<reference evidence="7" key="1">
    <citation type="submission" date="2025-08" db="UniProtKB">
        <authorList>
            <consortium name="RefSeq"/>
        </authorList>
    </citation>
    <scope>IDENTIFICATION</scope>
    <source>
        <tissue evidence="7">Total insect</tissue>
    </source>
</reference>
<dbReference type="GO" id="GO:0006355">
    <property type="term" value="P:regulation of DNA-templated transcription"/>
    <property type="evidence" value="ECO:0007669"/>
    <property type="project" value="TreeGrafter"/>
</dbReference>
<keyword evidence="6" id="KW-1185">Reference proteome</keyword>
<dbReference type="SUPFAM" id="SSF46934">
    <property type="entry name" value="UBA-like"/>
    <property type="match status" value="1"/>
</dbReference>
<feature type="compositionally biased region" description="Polar residues" evidence="3">
    <location>
        <begin position="497"/>
        <end position="518"/>
    </location>
</feature>
<dbReference type="CDD" id="cd00201">
    <property type="entry name" value="WW"/>
    <property type="match status" value="1"/>
</dbReference>
<dbReference type="PANTHER" id="PTHR14791">
    <property type="entry name" value="BOMB/KIRA PROTEINS"/>
    <property type="match status" value="1"/>
</dbReference>
<dbReference type="PROSITE" id="PS01159">
    <property type="entry name" value="WW_DOMAIN_1"/>
    <property type="match status" value="1"/>
</dbReference>
<dbReference type="PROSITE" id="PS51140">
    <property type="entry name" value="CUE"/>
    <property type="match status" value="2"/>
</dbReference>
<dbReference type="SUPFAM" id="SSF51045">
    <property type="entry name" value="WW domain"/>
    <property type="match status" value="1"/>
</dbReference>
<dbReference type="GO" id="GO:0043130">
    <property type="term" value="F:ubiquitin binding"/>
    <property type="evidence" value="ECO:0007669"/>
    <property type="project" value="InterPro"/>
</dbReference>
<dbReference type="FunCoup" id="A0A6P9AJ89">
    <property type="interactions" value="132"/>
</dbReference>
<dbReference type="GO" id="GO:0046621">
    <property type="term" value="P:negative regulation of organ growth"/>
    <property type="evidence" value="ECO:0007669"/>
    <property type="project" value="TreeGrafter"/>
</dbReference>
<feature type="domain" description="CUE" evidence="5">
    <location>
        <begin position="147"/>
        <end position="189"/>
    </location>
</feature>
<feature type="compositionally biased region" description="Basic and acidic residues" evidence="3">
    <location>
        <begin position="482"/>
        <end position="491"/>
    </location>
</feature>
<protein>
    <submittedName>
        <fullName evidence="7">Uncharacterized protein LOC117653754 isoform X1</fullName>
    </submittedName>
</protein>
<dbReference type="OrthoDB" id="3045089at2759"/>
<comment type="subcellular location">
    <subcellularLocation>
        <location evidence="1">Cytoplasm</location>
    </subcellularLocation>
</comment>
<feature type="compositionally biased region" description="Low complexity" evidence="3">
    <location>
        <begin position="414"/>
        <end position="430"/>
    </location>
</feature>
<feature type="domain" description="CUE" evidence="5">
    <location>
        <begin position="272"/>
        <end position="315"/>
    </location>
</feature>
<feature type="region of interest" description="Disordered" evidence="3">
    <location>
        <begin position="460"/>
        <end position="570"/>
    </location>
</feature>
<feature type="region of interest" description="Disordered" evidence="3">
    <location>
        <begin position="407"/>
        <end position="446"/>
    </location>
</feature>
<dbReference type="InterPro" id="IPR001202">
    <property type="entry name" value="WW_dom"/>
</dbReference>
<dbReference type="InParanoid" id="A0A6P9AJ89"/>